<sequence>MEKDLTVRRASWPWKKKSNDKIAATPEFGLGGTTPTPPKLFDEQEVARILDDQSRVADEALRQAEAKAKARDKNLEMALSDLAAKDELVKKHIKVAEEAVIGRDKAEVQSADWKAQLDAAMKRNLGLEDQVKYLEGALRECTQQLQFVHKEQEKQRTHEETVVTTKMKTTMQPKYDELCAEMNAQLAKASQLVAYTRNELSVSQAHANSLTLALKERTAEFGAIAEAKGYLEMEISSLKVKLDGVEKDNATLQQENQILKRDLEMWKAECEYQRQSLESVSQQHVESVRTITRLDAECSRLRIAANRKLPPGGAVVSRSKQDMRNRRNGLGGRGGHGGRMDNREQDNSSVEENPSEADILAKRIISMEEEVFTLKGALMKRNEELQASRIMCSKTASHLSTVEQQLELAMIAGTPSSGNGRELNIWAVGPFDKSKIRKSHKRQDSYNFELMDDFVEMEQLAVLQSEPTTISEAGMETMSVASLLHQISDSEKVLQVTDKDQDLQVGGVTASVANLQHQVDDLQKALADKARDLQAANESCQQLNSRLVNSAEQIAALQAQNQANEASMTQLQEKLDGLLAAAQEGSGGGAQSLCSMHKDAPKARNSVLDPGLKASTVQSGLMGALSKLLQSIKVLAQAIGSEHSSSAKLEQRGKNASSLKIASGGQNAPSIHWKDFRLESAFLNLVRVTNDLLGGKTEIVNFVVELGIVLDGVMLVGDFGSLKQQLEDSVNEKIASQEKLEIAKREIAKYEEELRAFQAEHAALESQVRSKLDHVADIESQIDKLISEKQALEVSLSQANEQVKDLKEQLHETKTLLENLPRQEDLERKEDDMLEDELLELSSSKPGLASSRQATDADMTQLNEKVTALEVELHRERNRNQEVITKLEDLQEQIHQGANHSDHSGSSHGREIECSQQSMSDDNDTKAARKEREIAAAALAECQRTILALGEQLKVLGFQDMPDAALSSTASPNSAQTTTTQTTELQQWQQQTQAVNGNLPGKGIPWNKNQRPPWTQNPPMSAHSPQDHQQNGFSCSPYPSFRQAANGVQLQPENCNEQPVSIPASAAQSDLDIQGALSSSGLPSMALRSMRTVRSNSKLKSTNGTDFSANGSICREETLSESKRFSLSTSPSLHGRRRGF</sequence>
<feature type="coiled-coil region" evidence="3">
    <location>
        <begin position="726"/>
        <end position="823"/>
    </location>
</feature>
<accession>A0ABP1AAJ1</accession>
<feature type="region of interest" description="Disordered" evidence="4">
    <location>
        <begin position="310"/>
        <end position="355"/>
    </location>
</feature>
<dbReference type="InterPro" id="IPR008587">
    <property type="entry name" value="FPP_plant"/>
</dbReference>
<feature type="compositionally biased region" description="Low complexity" evidence="4">
    <location>
        <begin position="976"/>
        <end position="993"/>
    </location>
</feature>
<evidence type="ECO:0000313" key="5">
    <source>
        <dbReference type="EMBL" id="CAK9859552.1"/>
    </source>
</evidence>
<name>A0ABP1AAJ1_9BRYO</name>
<gene>
    <name evidence="5" type="ORF">CSSPJE1EN2_LOCUS2547</name>
</gene>
<evidence type="ECO:0000256" key="4">
    <source>
        <dbReference type="SAM" id="MobiDB-lite"/>
    </source>
</evidence>
<evidence type="ECO:0000256" key="2">
    <source>
        <dbReference type="ARBA" id="ARBA00023054"/>
    </source>
</evidence>
<feature type="compositionally biased region" description="Polar residues" evidence="4">
    <location>
        <begin position="1007"/>
        <end position="1034"/>
    </location>
</feature>
<feature type="coiled-coil region" evidence="3">
    <location>
        <begin position="235"/>
        <end position="269"/>
    </location>
</feature>
<evidence type="ECO:0000313" key="6">
    <source>
        <dbReference type="Proteomes" id="UP001497522"/>
    </source>
</evidence>
<dbReference type="PANTHER" id="PTHR31580">
    <property type="entry name" value="FILAMENT-LIKE PLANT PROTEIN 4"/>
    <property type="match status" value="1"/>
</dbReference>
<feature type="compositionally biased region" description="Basic and acidic residues" evidence="4">
    <location>
        <begin position="900"/>
        <end position="913"/>
    </location>
</feature>
<organism evidence="5 6">
    <name type="scientific">Sphagnum jensenii</name>
    <dbReference type="NCBI Taxonomy" id="128206"/>
    <lineage>
        <taxon>Eukaryota</taxon>
        <taxon>Viridiplantae</taxon>
        <taxon>Streptophyta</taxon>
        <taxon>Embryophyta</taxon>
        <taxon>Bryophyta</taxon>
        <taxon>Sphagnophytina</taxon>
        <taxon>Sphagnopsida</taxon>
        <taxon>Sphagnales</taxon>
        <taxon>Sphagnaceae</taxon>
        <taxon>Sphagnum</taxon>
    </lineage>
</organism>
<dbReference type="Pfam" id="PF05911">
    <property type="entry name" value="FPP"/>
    <property type="match status" value="2"/>
</dbReference>
<feature type="coiled-coil region" evidence="3">
    <location>
        <begin position="512"/>
        <end position="574"/>
    </location>
</feature>
<proteinExistence type="inferred from homology"/>
<dbReference type="EMBL" id="OZ023711">
    <property type="protein sequence ID" value="CAK9859552.1"/>
    <property type="molecule type" value="Genomic_DNA"/>
</dbReference>
<evidence type="ECO:0000256" key="3">
    <source>
        <dbReference type="SAM" id="Coils"/>
    </source>
</evidence>
<feature type="compositionally biased region" description="Polar residues" evidence="4">
    <location>
        <begin position="966"/>
        <end position="975"/>
    </location>
</feature>
<feature type="region of interest" description="Disordered" evidence="4">
    <location>
        <begin position="966"/>
        <end position="1038"/>
    </location>
</feature>
<dbReference type="Gene3D" id="1.10.287.1490">
    <property type="match status" value="1"/>
</dbReference>
<feature type="region of interest" description="Disordered" evidence="4">
    <location>
        <begin position="1118"/>
        <end position="1140"/>
    </location>
</feature>
<reference evidence="5" key="1">
    <citation type="submission" date="2024-03" db="EMBL/GenBank/DDBJ databases">
        <authorList>
            <consortium name="ELIXIR-Norway"/>
            <consortium name="Elixir Norway"/>
        </authorList>
    </citation>
    <scope>NUCLEOTIDE SEQUENCE</scope>
</reference>
<comment type="similarity">
    <text evidence="1">Belongs to the FPP family.</text>
</comment>
<protein>
    <submittedName>
        <fullName evidence="5">Uncharacterized protein</fullName>
    </submittedName>
</protein>
<feature type="region of interest" description="Disordered" evidence="4">
    <location>
        <begin position="840"/>
        <end position="859"/>
    </location>
</feature>
<keyword evidence="2 3" id="KW-0175">Coiled coil</keyword>
<dbReference type="PANTHER" id="PTHR31580:SF4">
    <property type="entry name" value="FILAMENT-LIKE PLANT PROTEIN 6"/>
    <property type="match status" value="1"/>
</dbReference>
<feature type="compositionally biased region" description="Polar residues" evidence="4">
    <location>
        <begin position="842"/>
        <end position="859"/>
    </location>
</feature>
<keyword evidence="6" id="KW-1185">Reference proteome</keyword>
<dbReference type="Proteomes" id="UP001497522">
    <property type="component" value="Chromosome 10"/>
</dbReference>
<evidence type="ECO:0000256" key="1">
    <source>
        <dbReference type="ARBA" id="ARBA00005921"/>
    </source>
</evidence>
<feature type="region of interest" description="Disordered" evidence="4">
    <location>
        <begin position="895"/>
        <end position="928"/>
    </location>
</feature>